<dbReference type="EMBL" id="JAOPJF010000160">
    <property type="protein sequence ID" value="KAK1138345.1"/>
    <property type="molecule type" value="Genomic_DNA"/>
</dbReference>
<reference evidence="1 2" key="1">
    <citation type="journal article" date="2023" name="ACS Omega">
        <title>Identification of the Neoaspergillic Acid Biosynthesis Gene Cluster by Establishing an In Vitro CRISPR-Ribonucleoprotein Genetic System in Aspergillus melleus.</title>
        <authorList>
            <person name="Yuan B."/>
            <person name="Grau M.F."/>
            <person name="Murata R.M."/>
            <person name="Torok T."/>
            <person name="Venkateswaran K."/>
            <person name="Stajich J.E."/>
            <person name="Wang C.C.C."/>
        </authorList>
    </citation>
    <scope>NUCLEOTIDE SEQUENCE [LARGE SCALE GENOMIC DNA]</scope>
    <source>
        <strain evidence="1 2">IMV 1140</strain>
    </source>
</reference>
<accession>A0ACC3ALJ1</accession>
<keyword evidence="2" id="KW-1185">Reference proteome</keyword>
<organism evidence="1 2">
    <name type="scientific">Aspergillus melleus</name>
    <dbReference type="NCBI Taxonomy" id="138277"/>
    <lineage>
        <taxon>Eukaryota</taxon>
        <taxon>Fungi</taxon>
        <taxon>Dikarya</taxon>
        <taxon>Ascomycota</taxon>
        <taxon>Pezizomycotina</taxon>
        <taxon>Eurotiomycetes</taxon>
        <taxon>Eurotiomycetidae</taxon>
        <taxon>Eurotiales</taxon>
        <taxon>Aspergillaceae</taxon>
        <taxon>Aspergillus</taxon>
        <taxon>Aspergillus subgen. Circumdati</taxon>
    </lineage>
</organism>
<evidence type="ECO:0000313" key="1">
    <source>
        <dbReference type="EMBL" id="KAK1138345.1"/>
    </source>
</evidence>
<comment type="caution">
    <text evidence="1">The sequence shown here is derived from an EMBL/GenBank/DDBJ whole genome shotgun (WGS) entry which is preliminary data.</text>
</comment>
<protein>
    <submittedName>
        <fullName evidence="1">Uncharacterized protein</fullName>
    </submittedName>
</protein>
<gene>
    <name evidence="1" type="ORF">N8T08_002819</name>
</gene>
<sequence>MSFRTKLFTLRYSPNHITPPVAGRYLSSQFNCLQPKIAHMYKNRDRSVLWWMVSAHNLVSHKRVVRTWLARRMRAAFQQALKEHGFNSQGKRFAPPPLRRQGGRDSGDLTGTVEISINPRSLREDLSQLDKSMAVTLGTILRHRQEEAKTPVAGGAAVGKKWAQAARR</sequence>
<name>A0ACC3ALJ1_9EURO</name>
<proteinExistence type="predicted"/>
<dbReference type="Proteomes" id="UP001177260">
    <property type="component" value="Unassembled WGS sequence"/>
</dbReference>
<evidence type="ECO:0000313" key="2">
    <source>
        <dbReference type="Proteomes" id="UP001177260"/>
    </source>
</evidence>